<dbReference type="EMBL" id="HG994373">
    <property type="protein sequence ID" value="CAF1716437.1"/>
    <property type="molecule type" value="Genomic_DNA"/>
</dbReference>
<name>A0A816IR86_BRANA</name>
<dbReference type="Proteomes" id="UP001295469">
    <property type="component" value="Chromosome C09"/>
</dbReference>
<protein>
    <submittedName>
        <fullName evidence="1">(rape) hypothetical protein</fullName>
    </submittedName>
</protein>
<organism evidence="1">
    <name type="scientific">Brassica napus</name>
    <name type="common">Rape</name>
    <dbReference type="NCBI Taxonomy" id="3708"/>
    <lineage>
        <taxon>Eukaryota</taxon>
        <taxon>Viridiplantae</taxon>
        <taxon>Streptophyta</taxon>
        <taxon>Embryophyta</taxon>
        <taxon>Tracheophyta</taxon>
        <taxon>Spermatophyta</taxon>
        <taxon>Magnoliopsida</taxon>
        <taxon>eudicotyledons</taxon>
        <taxon>Gunneridae</taxon>
        <taxon>Pentapetalae</taxon>
        <taxon>rosids</taxon>
        <taxon>malvids</taxon>
        <taxon>Brassicales</taxon>
        <taxon>Brassicaceae</taxon>
        <taxon>Brassiceae</taxon>
        <taxon>Brassica</taxon>
    </lineage>
</organism>
<gene>
    <name evidence="1" type="ORF">DARMORV10_C09P08110.1</name>
</gene>
<reference evidence="1" key="1">
    <citation type="submission" date="2021-01" db="EMBL/GenBank/DDBJ databases">
        <authorList>
            <consortium name="Genoscope - CEA"/>
            <person name="William W."/>
        </authorList>
    </citation>
    <scope>NUCLEOTIDE SEQUENCE</scope>
</reference>
<sequence length="79" mass="9150">MSWHIRQEIVNKTHSSFFFDSILLHSTKKNPECSAANSIFLSEKKIYNSKRLVSPISLSLYISSLGTVSMSWRRILHNH</sequence>
<dbReference type="AlphaFoldDB" id="A0A816IR86"/>
<accession>A0A816IR86</accession>
<proteinExistence type="predicted"/>
<evidence type="ECO:0000313" key="1">
    <source>
        <dbReference type="EMBL" id="CAF1716437.1"/>
    </source>
</evidence>